<dbReference type="KEGG" id="clw:CLAC_07135"/>
<dbReference type="InterPro" id="IPR007569">
    <property type="entry name" value="DUF559"/>
</dbReference>
<evidence type="ECO:0000259" key="1">
    <source>
        <dbReference type="Pfam" id="PF04480"/>
    </source>
</evidence>
<dbReference type="STRING" id="1408189.CLAC_07135"/>
<dbReference type="SUPFAM" id="SSF52980">
    <property type="entry name" value="Restriction endonuclease-like"/>
    <property type="match status" value="1"/>
</dbReference>
<dbReference type="OrthoDB" id="4419644at2"/>
<dbReference type="EMBL" id="CP006841">
    <property type="protein sequence ID" value="ALA68538.1"/>
    <property type="molecule type" value="Genomic_DNA"/>
</dbReference>
<organism evidence="2 3">
    <name type="scientific">Corynebacterium lactis RW2-5</name>
    <dbReference type="NCBI Taxonomy" id="1408189"/>
    <lineage>
        <taxon>Bacteria</taxon>
        <taxon>Bacillati</taxon>
        <taxon>Actinomycetota</taxon>
        <taxon>Actinomycetes</taxon>
        <taxon>Mycobacteriales</taxon>
        <taxon>Corynebacteriaceae</taxon>
        <taxon>Corynebacterium</taxon>
    </lineage>
</organism>
<evidence type="ECO:0000313" key="3">
    <source>
        <dbReference type="Proteomes" id="UP000058446"/>
    </source>
</evidence>
<dbReference type="Gene3D" id="3.40.960.10">
    <property type="entry name" value="VSR Endonuclease"/>
    <property type="match status" value="1"/>
</dbReference>
<dbReference type="Proteomes" id="UP000058446">
    <property type="component" value="Chromosome"/>
</dbReference>
<gene>
    <name evidence="2" type="ORF">CLAC_07135</name>
</gene>
<protein>
    <recommendedName>
        <fullName evidence="1">DUF559 domain-containing protein</fullName>
    </recommendedName>
</protein>
<dbReference type="PATRIC" id="fig|1408189.4.peg.1426"/>
<dbReference type="InterPro" id="IPR011335">
    <property type="entry name" value="Restrct_endonuc-II-like"/>
</dbReference>
<dbReference type="AlphaFoldDB" id="A0A0K2H3L3"/>
<keyword evidence="3" id="KW-1185">Reference proteome</keyword>
<accession>A0A0K2H3L3</accession>
<proteinExistence type="predicted"/>
<sequence length="291" mass="32850">MPHYSTADLRALGIGEHRTRTLIAEGKLFRIIRGLYVDSLLPETVAHAIVSHYDDIALSGETAARLHLGIALTLPVFAEGRKRVDAGAFAIACSRLPSRTEIRGFPVVEALWAARSAPEFAQRILERHYSGKCGQTRLAADLKRMAKVPSWLRSIIGQTPIGSRSEMERRVARPLLSKGYRVRLNQYIGPYCFDLVLSQWKIAIELDSEKYHFNENSFISDRWKGNSGAIHGWIVLRFTDACVQWNLREVLAEIEQAIAWVKAGRPRRNYQPGFPASQMIWEWNPLVGGSQ</sequence>
<dbReference type="RefSeq" id="WP_053412292.1">
    <property type="nucleotide sequence ID" value="NZ_CP006841.1"/>
</dbReference>
<name>A0A0K2H3L3_9CORY</name>
<reference evidence="2 3" key="1">
    <citation type="submission" date="2013-10" db="EMBL/GenBank/DDBJ databases">
        <title>Complete genome sequence of Corynebacterium lactis DSM 45799(T), isolated from raw cow milk.</title>
        <authorList>
            <person name="Ruckert C."/>
            <person name="Albersmeier A."/>
            <person name="Lipski A."/>
            <person name="Kalinowski J."/>
        </authorList>
    </citation>
    <scope>NUCLEOTIDE SEQUENCE [LARGE SCALE GENOMIC DNA]</scope>
    <source>
        <strain evidence="2 3">RW2-5</strain>
    </source>
</reference>
<feature type="domain" description="DUF559" evidence="1">
    <location>
        <begin position="178"/>
        <end position="258"/>
    </location>
</feature>
<evidence type="ECO:0000313" key="2">
    <source>
        <dbReference type="EMBL" id="ALA68538.1"/>
    </source>
</evidence>
<dbReference type="Pfam" id="PF04480">
    <property type="entry name" value="DUF559"/>
    <property type="match status" value="1"/>
</dbReference>